<dbReference type="Gene3D" id="3.40.50.300">
    <property type="entry name" value="P-loop containing nucleotide triphosphate hydrolases"/>
    <property type="match status" value="1"/>
</dbReference>
<proteinExistence type="inferred from homology"/>
<dbReference type="GO" id="GO:0009432">
    <property type="term" value="P:SOS response"/>
    <property type="evidence" value="ECO:0007669"/>
    <property type="project" value="UniProtKB-UniRule"/>
</dbReference>
<comment type="caution">
    <text evidence="13">The sequence shown here is derived from an EMBL/GenBank/DDBJ whole genome shotgun (WGS) entry which is preliminary data.</text>
</comment>
<evidence type="ECO:0000256" key="7">
    <source>
        <dbReference type="ARBA" id="ARBA00023204"/>
    </source>
</evidence>
<keyword evidence="3 10" id="KW-0547">Nucleotide-binding</keyword>
<comment type="function">
    <text evidence="9 10">The RecF protein is involved in DNA metabolism; it is required for DNA replication and normal SOS inducibility. RecF binds preferentially to single-stranded, linear DNA. It also seems to bind ATP.</text>
</comment>
<evidence type="ECO:0000313" key="14">
    <source>
        <dbReference type="Proteomes" id="UP000028730"/>
    </source>
</evidence>
<feature type="region of interest" description="Disordered" evidence="11">
    <location>
        <begin position="241"/>
        <end position="292"/>
    </location>
</feature>
<evidence type="ECO:0000259" key="12">
    <source>
        <dbReference type="Pfam" id="PF02463"/>
    </source>
</evidence>
<evidence type="ECO:0000256" key="5">
    <source>
        <dbReference type="ARBA" id="ARBA00022840"/>
    </source>
</evidence>
<name>A0A086BPD5_9BIFI</name>
<keyword evidence="4 10" id="KW-0227">DNA damage</keyword>
<accession>A0A086BPD5</accession>
<dbReference type="AlphaFoldDB" id="A0A086BPD5"/>
<dbReference type="EMBL" id="ATLK01000001">
    <property type="protein sequence ID" value="KFF31799.1"/>
    <property type="molecule type" value="Genomic_DNA"/>
</dbReference>
<keyword evidence="1 10" id="KW-0963">Cytoplasm</keyword>
<evidence type="ECO:0000256" key="11">
    <source>
        <dbReference type="SAM" id="MobiDB-lite"/>
    </source>
</evidence>
<evidence type="ECO:0000256" key="8">
    <source>
        <dbReference type="ARBA" id="ARBA00023236"/>
    </source>
</evidence>
<dbReference type="STRING" id="1341695.BBOMB_1201"/>
<gene>
    <name evidence="10" type="primary">recF</name>
    <name evidence="13" type="ORF">BBOMB_1201</name>
</gene>
<dbReference type="InterPro" id="IPR042174">
    <property type="entry name" value="RecF_2"/>
</dbReference>
<keyword evidence="14" id="KW-1185">Reference proteome</keyword>
<dbReference type="eggNOG" id="COG1195">
    <property type="taxonomic scope" value="Bacteria"/>
</dbReference>
<evidence type="ECO:0000256" key="3">
    <source>
        <dbReference type="ARBA" id="ARBA00022741"/>
    </source>
</evidence>
<keyword evidence="6 10" id="KW-0238">DNA-binding</keyword>
<organism evidence="13 14">
    <name type="scientific">Bifidobacterium bombi DSM 19703</name>
    <dbReference type="NCBI Taxonomy" id="1341695"/>
    <lineage>
        <taxon>Bacteria</taxon>
        <taxon>Bacillati</taxon>
        <taxon>Actinomycetota</taxon>
        <taxon>Actinomycetes</taxon>
        <taxon>Bifidobacteriales</taxon>
        <taxon>Bifidobacteriaceae</taxon>
        <taxon>Bifidobacterium</taxon>
    </lineage>
</organism>
<keyword evidence="8 10" id="KW-0742">SOS response</keyword>
<evidence type="ECO:0000256" key="9">
    <source>
        <dbReference type="ARBA" id="ARBA00025401"/>
    </source>
</evidence>
<dbReference type="PANTHER" id="PTHR32182">
    <property type="entry name" value="DNA REPLICATION AND REPAIR PROTEIN RECF"/>
    <property type="match status" value="1"/>
</dbReference>
<dbReference type="Pfam" id="PF02463">
    <property type="entry name" value="SMC_N"/>
    <property type="match status" value="1"/>
</dbReference>
<dbReference type="GO" id="GO:0005524">
    <property type="term" value="F:ATP binding"/>
    <property type="evidence" value="ECO:0007669"/>
    <property type="project" value="UniProtKB-UniRule"/>
</dbReference>
<dbReference type="GO" id="GO:0003697">
    <property type="term" value="F:single-stranded DNA binding"/>
    <property type="evidence" value="ECO:0007669"/>
    <property type="project" value="UniProtKB-UniRule"/>
</dbReference>
<dbReference type="GO" id="GO:0006302">
    <property type="term" value="P:double-strand break repair"/>
    <property type="evidence" value="ECO:0007669"/>
    <property type="project" value="TreeGrafter"/>
</dbReference>
<reference evidence="13 14" key="1">
    <citation type="journal article" date="2014" name="Appl. Environ. Microbiol.">
        <title>Genomic encyclopedia of type strains of the genus Bifidobacterium.</title>
        <authorList>
            <person name="Milani C."/>
            <person name="Lugli G.A."/>
            <person name="Duranti S."/>
            <person name="Turroni F."/>
            <person name="Bottacini F."/>
            <person name="Mangifesta M."/>
            <person name="Sanchez B."/>
            <person name="Viappiani A."/>
            <person name="Mancabelli L."/>
            <person name="Taminiau B."/>
            <person name="Delcenserie V."/>
            <person name="Barrangou R."/>
            <person name="Margolles A."/>
            <person name="van Sinderen D."/>
            <person name="Ventura M."/>
        </authorList>
    </citation>
    <scope>NUCLEOTIDE SEQUENCE [LARGE SCALE GENOMIC DNA]</scope>
    <source>
        <strain evidence="13 14">DSM 19703</strain>
    </source>
</reference>
<dbReference type="InterPro" id="IPR027417">
    <property type="entry name" value="P-loop_NTPase"/>
</dbReference>
<keyword evidence="5 10" id="KW-0067">ATP-binding</keyword>
<dbReference type="SUPFAM" id="SSF52540">
    <property type="entry name" value="P-loop containing nucleoside triphosphate hydrolases"/>
    <property type="match status" value="1"/>
</dbReference>
<dbReference type="InterPro" id="IPR003395">
    <property type="entry name" value="RecF/RecN/SMC_N"/>
</dbReference>
<dbReference type="Proteomes" id="UP000028730">
    <property type="component" value="Unassembled WGS sequence"/>
</dbReference>
<dbReference type="GO" id="GO:0006260">
    <property type="term" value="P:DNA replication"/>
    <property type="evidence" value="ECO:0007669"/>
    <property type="project" value="UniProtKB-UniRule"/>
</dbReference>
<dbReference type="Gene3D" id="1.20.1050.90">
    <property type="entry name" value="RecF/RecN/SMC, N-terminal domain"/>
    <property type="match status" value="1"/>
</dbReference>
<keyword evidence="2 10" id="KW-0235">DNA replication</keyword>
<protein>
    <recommendedName>
        <fullName evidence="10">DNA replication and repair protein RecF</fullName>
    </recommendedName>
</protein>
<comment type="similarity">
    <text evidence="10">Belongs to the RecF family.</text>
</comment>
<dbReference type="GO" id="GO:0000731">
    <property type="term" value="P:DNA synthesis involved in DNA repair"/>
    <property type="evidence" value="ECO:0007669"/>
    <property type="project" value="TreeGrafter"/>
</dbReference>
<evidence type="ECO:0000256" key="10">
    <source>
        <dbReference type="HAMAP-Rule" id="MF_00365"/>
    </source>
</evidence>
<comment type="subcellular location">
    <subcellularLocation>
        <location evidence="10">Cytoplasm</location>
    </subcellularLocation>
</comment>
<evidence type="ECO:0000256" key="4">
    <source>
        <dbReference type="ARBA" id="ARBA00022763"/>
    </source>
</evidence>
<dbReference type="InterPro" id="IPR001238">
    <property type="entry name" value="DNA-binding_RecF"/>
</dbReference>
<evidence type="ECO:0000256" key="2">
    <source>
        <dbReference type="ARBA" id="ARBA00022705"/>
    </source>
</evidence>
<feature type="domain" description="RecF/RecN/SMC N-terminal" evidence="12">
    <location>
        <begin position="3"/>
        <end position="414"/>
    </location>
</feature>
<evidence type="ECO:0000256" key="1">
    <source>
        <dbReference type="ARBA" id="ARBA00022490"/>
    </source>
</evidence>
<evidence type="ECO:0000256" key="6">
    <source>
        <dbReference type="ARBA" id="ARBA00023125"/>
    </source>
</evidence>
<dbReference type="PANTHER" id="PTHR32182:SF0">
    <property type="entry name" value="DNA REPLICATION AND REPAIR PROTEIN RECF"/>
    <property type="match status" value="1"/>
</dbReference>
<dbReference type="HAMAP" id="MF_00365">
    <property type="entry name" value="RecF"/>
    <property type="match status" value="1"/>
</dbReference>
<evidence type="ECO:0000313" key="13">
    <source>
        <dbReference type="EMBL" id="KFF31799.1"/>
    </source>
</evidence>
<sequence length="468" mass="51568">MIYISRLALDYFRSWRHIVLDFEPGITLLQGANGLGKTNIVEALEVLSTGSSHRTSNMLPLVRRGENKATVRANVREMDVRGGSDMVSGKDAGSETNGDVVTYEVSIATKGANRGRIDNGPSLYMRDIVGRVPLVSFTPDDQRLVSADPSERRAFLDQAGTMLIPGYADCLHDFMQIARQRVALLKQLGERDGDLDLRQASLSGLEVWTGQFIDKGVELTRYRQTIVDEISPDFSDLYGALSTDGRGQEQDGDDFEERRVSGVRSSGGADEGISTSHAEGAGLGREHQPEHSAELRYVPSFEEVLSSELPQPEISRHFQRLYPGEVARGRNLIGPHRDDMEFSLEGYPAREYASNGETWTLALALKMSLYRAISRRRGEKPIVVLDDVFAQLDETRRGKILDFAAQQDQVFVTVAAVSDIPDMGRLRRHAVPCKVIKVADLQVFDTGDADSRGGVDAVDASNHDEGVA</sequence>
<feature type="binding site" evidence="10">
    <location>
        <begin position="31"/>
        <end position="38"/>
    </location>
    <ligand>
        <name>ATP</name>
        <dbReference type="ChEBI" id="CHEBI:30616"/>
    </ligand>
</feature>
<dbReference type="GO" id="GO:0005737">
    <property type="term" value="C:cytoplasm"/>
    <property type="evidence" value="ECO:0007669"/>
    <property type="project" value="UniProtKB-SubCell"/>
</dbReference>
<keyword evidence="7 10" id="KW-0234">DNA repair</keyword>